<accession>A0A0F2T727</accession>
<feature type="compositionally biased region" description="Low complexity" evidence="1">
    <location>
        <begin position="63"/>
        <end position="77"/>
    </location>
</feature>
<evidence type="ECO:0000256" key="2">
    <source>
        <dbReference type="SAM" id="SignalP"/>
    </source>
</evidence>
<feature type="signal peptide" evidence="2">
    <location>
        <begin position="1"/>
        <end position="29"/>
    </location>
</feature>
<dbReference type="OrthoDB" id="4200789at2"/>
<feature type="region of interest" description="Disordered" evidence="1">
    <location>
        <begin position="224"/>
        <end position="244"/>
    </location>
</feature>
<evidence type="ECO:0008006" key="5">
    <source>
        <dbReference type="Google" id="ProtNLM"/>
    </source>
</evidence>
<proteinExistence type="predicted"/>
<sequence length="244" mass="24795">MSRRRSLHALSAAAVAAAVLLGPAHVAAAAPPQELPSADQLKAALLTANDLGPQSGYTEVPATESPTPGETPTPVSGCDALSALLNAHAGQPGPSVPHAEVELDGQGGNPMVTESLTAEDNDRITADFAKAVDAFKTCHTLTLDAGTPDAVTFDVTPITLGDRQDAPAVRLDGTVGGVRLNAYVGIERFGTVGMAFGFFQRDDTSSQTASMQYRTAVAKVERTLGTTAGSTTPPTAAATAGMAV</sequence>
<gene>
    <name evidence="3" type="ORF">VM95_35250</name>
</gene>
<organism evidence="3 4">
    <name type="scientific">Streptomyces rubellomurinus (strain ATCC 31215)</name>
    <dbReference type="NCBI Taxonomy" id="359131"/>
    <lineage>
        <taxon>Bacteria</taxon>
        <taxon>Bacillati</taxon>
        <taxon>Actinomycetota</taxon>
        <taxon>Actinomycetes</taxon>
        <taxon>Kitasatosporales</taxon>
        <taxon>Streptomycetaceae</taxon>
        <taxon>Streptomyces</taxon>
    </lineage>
</organism>
<dbReference type="Proteomes" id="UP000033699">
    <property type="component" value="Unassembled WGS sequence"/>
</dbReference>
<evidence type="ECO:0000256" key="1">
    <source>
        <dbReference type="SAM" id="MobiDB-lite"/>
    </source>
</evidence>
<dbReference type="AlphaFoldDB" id="A0A0F2T727"/>
<feature type="chain" id="PRO_5002459439" description="PknH-like extracellular domain-containing protein" evidence="2">
    <location>
        <begin position="30"/>
        <end position="244"/>
    </location>
</feature>
<keyword evidence="2" id="KW-0732">Signal</keyword>
<name>A0A0F2T727_STRR3</name>
<dbReference type="InterPro" id="IPR006311">
    <property type="entry name" value="TAT_signal"/>
</dbReference>
<dbReference type="PATRIC" id="fig|359131.3.peg.1570"/>
<dbReference type="RefSeq" id="WP_045704866.1">
    <property type="nucleotide sequence ID" value="NZ_JZKH01000137.1"/>
</dbReference>
<comment type="caution">
    <text evidence="3">The sequence shown here is derived from an EMBL/GenBank/DDBJ whole genome shotgun (WGS) entry which is preliminary data.</text>
</comment>
<feature type="compositionally biased region" description="Low complexity" evidence="1">
    <location>
        <begin position="225"/>
        <end position="244"/>
    </location>
</feature>
<feature type="region of interest" description="Disordered" evidence="1">
    <location>
        <begin position="52"/>
        <end position="112"/>
    </location>
</feature>
<protein>
    <recommendedName>
        <fullName evidence="5">PknH-like extracellular domain-containing protein</fullName>
    </recommendedName>
</protein>
<keyword evidence="4" id="KW-1185">Reference proteome</keyword>
<evidence type="ECO:0000313" key="4">
    <source>
        <dbReference type="Proteomes" id="UP000033699"/>
    </source>
</evidence>
<dbReference type="EMBL" id="JZKH01000137">
    <property type="protein sequence ID" value="KJS58130.1"/>
    <property type="molecule type" value="Genomic_DNA"/>
</dbReference>
<evidence type="ECO:0000313" key="3">
    <source>
        <dbReference type="EMBL" id="KJS58130.1"/>
    </source>
</evidence>
<dbReference type="PROSITE" id="PS51318">
    <property type="entry name" value="TAT"/>
    <property type="match status" value="1"/>
</dbReference>
<reference evidence="3 4" key="1">
    <citation type="submission" date="2015-02" db="EMBL/GenBank/DDBJ databases">
        <authorList>
            <person name="Ju K.-S."/>
            <person name="Doroghazi J.R."/>
            <person name="Metcalf W."/>
        </authorList>
    </citation>
    <scope>NUCLEOTIDE SEQUENCE [LARGE SCALE GENOMIC DNA]</scope>
    <source>
        <strain evidence="3 4">ATCC 31215</strain>
    </source>
</reference>